<dbReference type="Pfam" id="PF08447">
    <property type="entry name" value="PAS_3"/>
    <property type="match status" value="1"/>
</dbReference>
<evidence type="ECO:0000259" key="4">
    <source>
        <dbReference type="PROSITE" id="PS50192"/>
    </source>
</evidence>
<dbReference type="Gene3D" id="1.10.287.950">
    <property type="entry name" value="Methyl-accepting chemotaxis protein"/>
    <property type="match status" value="1"/>
</dbReference>
<keyword evidence="6" id="KW-1185">Reference proteome</keyword>
<dbReference type="InterPro" id="IPR013655">
    <property type="entry name" value="PAS_fold_3"/>
</dbReference>
<dbReference type="NCBIfam" id="TIGR00229">
    <property type="entry name" value="sensory_box"/>
    <property type="match status" value="1"/>
</dbReference>
<dbReference type="PROSITE" id="PS50113">
    <property type="entry name" value="PAC"/>
    <property type="match status" value="1"/>
</dbReference>
<sequence length="440" mass="48398">MKNLAYALGFREKQFANDDDRFLSLKMGALRGLSTNIMMADKDYNIVYVNDAIIEFLRALEGDIKKDFPSFNVDQLIGTNIDMFHKSPSHQRGMLDRMSGEFDTSIKVGGIVFNLHAFPVFDDNKNRVGTVVEWQDSKQMDGVSQIASIHKSMAVIEFNMDGTIITANKNFLDTVGYGLDEVKGHHHRMFMEASEADSAEYRKFWDDLRAGQYQSSEYKRVGKGGREIWIQASYNPVFDLNGRPFKVVKFATDVTKQVIAKQNAGKMIESAAVGTEELSASVKEITESMTKSRATTEKAYGIVDQADQQTNKLADAAASMGGIVELINSIAGQINLLALNATIESARAGEAGKGFAVVANEVKNLAAQAKTATDKISLEINSMRDISSNVVSSLNAIKESIETVREYVNSTASAVEEQSAVANEIASNMQRVTREVNSMV</sequence>
<dbReference type="InterPro" id="IPR000700">
    <property type="entry name" value="PAS-assoc_C"/>
</dbReference>
<dbReference type="HOGENOM" id="CLU_000445_107_26_5"/>
<evidence type="ECO:0000313" key="6">
    <source>
        <dbReference type="Proteomes" id="UP000009286"/>
    </source>
</evidence>
<dbReference type="InterPro" id="IPR035965">
    <property type="entry name" value="PAS-like_dom_sf"/>
</dbReference>
<accession>G2KSB7</accession>
<dbReference type="Gene3D" id="3.30.450.20">
    <property type="entry name" value="PAS domain"/>
    <property type="match status" value="2"/>
</dbReference>
<evidence type="ECO:0000259" key="2">
    <source>
        <dbReference type="PROSITE" id="PS50111"/>
    </source>
</evidence>
<dbReference type="InterPro" id="IPR000014">
    <property type="entry name" value="PAS"/>
</dbReference>
<proteinExistence type="predicted"/>
<evidence type="ECO:0000259" key="3">
    <source>
        <dbReference type="PROSITE" id="PS50113"/>
    </source>
</evidence>
<dbReference type="InterPro" id="IPR004089">
    <property type="entry name" value="MCPsignal_dom"/>
</dbReference>
<dbReference type="EMBL" id="CP002382">
    <property type="protein sequence ID" value="AEP08800.1"/>
    <property type="molecule type" value="Genomic_DNA"/>
</dbReference>
<reference evidence="5 6" key="1">
    <citation type="journal article" date="2011" name="BMC Genomics">
        <title>Genomic insights into an obligate epibiotic bacterial predator: Micavibrio aeruginosavorus ARL-13.</title>
        <authorList>
            <person name="Wang Z."/>
            <person name="Kadouri D."/>
            <person name="Wu M."/>
        </authorList>
    </citation>
    <scope>NUCLEOTIDE SEQUENCE [LARGE SCALE GENOMIC DNA]</scope>
    <source>
        <strain evidence="5 6">ARL-13</strain>
    </source>
</reference>
<dbReference type="eggNOG" id="COG0840">
    <property type="taxonomic scope" value="Bacteria"/>
</dbReference>
<dbReference type="STRING" id="856793.MICA_463"/>
<dbReference type="InterPro" id="IPR050903">
    <property type="entry name" value="Bact_Chemotaxis_MeTrfase"/>
</dbReference>
<gene>
    <name evidence="5" type="ordered locus">MICA_463</name>
</gene>
<dbReference type="GO" id="GO:0016020">
    <property type="term" value="C:membrane"/>
    <property type="evidence" value="ECO:0007669"/>
    <property type="project" value="InterPro"/>
</dbReference>
<feature type="domain" description="T-SNARE coiled-coil homology" evidence="4">
    <location>
        <begin position="384"/>
        <end position="440"/>
    </location>
</feature>
<dbReference type="SMART" id="SM00283">
    <property type="entry name" value="MA"/>
    <property type="match status" value="1"/>
</dbReference>
<evidence type="ECO:0000256" key="1">
    <source>
        <dbReference type="PROSITE-ProRule" id="PRU00284"/>
    </source>
</evidence>
<dbReference type="KEGG" id="mai:MICA_463"/>
<dbReference type="PANTHER" id="PTHR24422">
    <property type="entry name" value="CHEMOTAXIS PROTEIN METHYLTRANSFERASE"/>
    <property type="match status" value="1"/>
</dbReference>
<feature type="domain" description="Methyl-accepting transducer" evidence="2">
    <location>
        <begin position="249"/>
        <end position="440"/>
    </location>
</feature>
<dbReference type="InterPro" id="IPR000727">
    <property type="entry name" value="T_SNARE_dom"/>
</dbReference>
<dbReference type="SUPFAM" id="SSF55785">
    <property type="entry name" value="PYP-like sensor domain (PAS domain)"/>
    <property type="match status" value="1"/>
</dbReference>
<dbReference type="Pfam" id="PF00015">
    <property type="entry name" value="MCPsignal"/>
    <property type="match status" value="1"/>
</dbReference>
<dbReference type="SUPFAM" id="SSF58104">
    <property type="entry name" value="Methyl-accepting chemotaxis protein (MCP) signaling domain"/>
    <property type="match status" value="1"/>
</dbReference>
<dbReference type="PROSITE" id="PS50192">
    <property type="entry name" value="T_SNARE"/>
    <property type="match status" value="1"/>
</dbReference>
<protein>
    <submittedName>
        <fullName evidence="5">Sensory box protein</fullName>
    </submittedName>
</protein>
<evidence type="ECO:0000313" key="5">
    <source>
        <dbReference type="EMBL" id="AEP08800.1"/>
    </source>
</evidence>
<dbReference type="OrthoDB" id="354287at2"/>
<name>G2KSB7_MICAA</name>
<dbReference type="eggNOG" id="COG2202">
    <property type="taxonomic scope" value="Bacteria"/>
</dbReference>
<dbReference type="PROSITE" id="PS50111">
    <property type="entry name" value="CHEMOTAXIS_TRANSDUC_2"/>
    <property type="match status" value="1"/>
</dbReference>
<dbReference type="Proteomes" id="UP000009286">
    <property type="component" value="Chromosome"/>
</dbReference>
<dbReference type="GO" id="GO:0007165">
    <property type="term" value="P:signal transduction"/>
    <property type="evidence" value="ECO:0007669"/>
    <property type="project" value="UniProtKB-KW"/>
</dbReference>
<dbReference type="CDD" id="cd00130">
    <property type="entry name" value="PAS"/>
    <property type="match status" value="1"/>
</dbReference>
<dbReference type="AlphaFoldDB" id="G2KSB7"/>
<dbReference type="PANTHER" id="PTHR24422:SF10">
    <property type="entry name" value="CHEMOTAXIS PROTEIN METHYLTRANSFERASE 2"/>
    <property type="match status" value="1"/>
</dbReference>
<organism evidence="5 6">
    <name type="scientific">Micavibrio aeruginosavorus (strain ARL-13)</name>
    <dbReference type="NCBI Taxonomy" id="856793"/>
    <lineage>
        <taxon>Bacteria</taxon>
        <taxon>Pseudomonadati</taxon>
        <taxon>Bdellovibrionota</taxon>
        <taxon>Bdellovibrionia</taxon>
        <taxon>Bdellovibrionales</taxon>
        <taxon>Pseudobdellovibrionaceae</taxon>
        <taxon>Micavibrio</taxon>
    </lineage>
</organism>
<dbReference type="Pfam" id="PF13426">
    <property type="entry name" value="PAS_9"/>
    <property type="match status" value="1"/>
</dbReference>
<keyword evidence="1" id="KW-0807">Transducer</keyword>
<dbReference type="RefSeq" id="WP_014102023.1">
    <property type="nucleotide sequence ID" value="NC_016026.1"/>
</dbReference>
<feature type="domain" description="PAC" evidence="3">
    <location>
        <begin position="214"/>
        <end position="266"/>
    </location>
</feature>
<dbReference type="InterPro" id="IPR001610">
    <property type="entry name" value="PAC"/>
</dbReference>
<dbReference type="SMART" id="SM00086">
    <property type="entry name" value="PAC"/>
    <property type="match status" value="1"/>
</dbReference>